<dbReference type="AlphaFoldDB" id="A0A7J7DQ78"/>
<dbReference type="FunCoup" id="A0A7J7DQ78">
    <property type="interactions" value="1317"/>
</dbReference>
<dbReference type="OrthoDB" id="2242903at2759"/>
<sequence>MSMDDLPDSLVLDILSRLSDSSDIARCRVVSKTLNLLSCQVRSINFFCSLSRYLKSRSPETRSLITPFKIVFADLVRSYRCLQSVSIGVEKSLAGISYDDLEDDSDDLFLTEVRFVKEWLPMVCGELRSLSISDFWAQSCWRRSDILSLISSSCHDLLQLELKNAWLSVDSLYPMPKLTSLTLEFIRLDDEDLSKVNGCFPSLQVLNLIGVGGLKEPKIHLLHLKTCKWTVSNAPHSLGIFAPILVKLELKCIKPSSIVLDTPLLADLNISIEKAKRFEGKEFLNLKNLHLESSRLLRLIDWFLPSRSKTVKKLTIESRKSPDLPQLKMIETTFYAFPNASTLNFGPLVWSRLVTCYGPEGLSSSATVMDQLKEITAYLMPCALNDSFGFISGLLRISVPNLSDMSLLIHHEVDSSIVTNLISKCIACHPRVRWRWGIWKEGAENSWHLVS</sequence>
<feature type="domain" description="F-box" evidence="1">
    <location>
        <begin position="3"/>
        <end position="39"/>
    </location>
</feature>
<dbReference type="SUPFAM" id="SSF52047">
    <property type="entry name" value="RNI-like"/>
    <property type="match status" value="1"/>
</dbReference>
<dbReference type="InterPro" id="IPR036047">
    <property type="entry name" value="F-box-like_dom_sf"/>
</dbReference>
<dbReference type="InterPro" id="IPR044809">
    <property type="entry name" value="AUF1-like"/>
</dbReference>
<dbReference type="EMBL" id="JAAARO010000004">
    <property type="protein sequence ID" value="KAF5748510.1"/>
    <property type="molecule type" value="Genomic_DNA"/>
</dbReference>
<gene>
    <name evidence="2" type="ORF">HS088_TW04G00465</name>
</gene>
<evidence type="ECO:0000313" key="3">
    <source>
        <dbReference type="Proteomes" id="UP000593562"/>
    </source>
</evidence>
<accession>A0A7J7DQ78</accession>
<dbReference type="InterPro" id="IPR001810">
    <property type="entry name" value="F-box_dom"/>
</dbReference>
<reference evidence="2 3" key="1">
    <citation type="journal article" date="2020" name="Nat. Commun.">
        <title>Genome of Tripterygium wilfordii and identification of cytochrome P450 involved in triptolide biosynthesis.</title>
        <authorList>
            <person name="Tu L."/>
            <person name="Su P."/>
            <person name="Zhang Z."/>
            <person name="Gao L."/>
            <person name="Wang J."/>
            <person name="Hu T."/>
            <person name="Zhou J."/>
            <person name="Zhang Y."/>
            <person name="Zhao Y."/>
            <person name="Liu Y."/>
            <person name="Song Y."/>
            <person name="Tong Y."/>
            <person name="Lu Y."/>
            <person name="Yang J."/>
            <person name="Xu C."/>
            <person name="Jia M."/>
            <person name="Peters R.J."/>
            <person name="Huang L."/>
            <person name="Gao W."/>
        </authorList>
    </citation>
    <scope>NUCLEOTIDE SEQUENCE [LARGE SCALE GENOMIC DNA]</scope>
    <source>
        <strain evidence="3">cv. XIE 37</strain>
        <tissue evidence="2">Leaf</tissue>
    </source>
</reference>
<protein>
    <submittedName>
        <fullName evidence="2">F-box/LRR-repeat protein</fullName>
    </submittedName>
</protein>
<dbReference type="PANTHER" id="PTHR31215">
    <property type="entry name" value="OS05G0510400 PROTEIN-RELATED"/>
    <property type="match status" value="1"/>
</dbReference>
<keyword evidence="3" id="KW-1185">Reference proteome</keyword>
<comment type="caution">
    <text evidence="2">The sequence shown here is derived from an EMBL/GenBank/DDBJ whole genome shotgun (WGS) entry which is preliminary data.</text>
</comment>
<name>A0A7J7DQ78_TRIWF</name>
<dbReference type="SUPFAM" id="SSF81383">
    <property type="entry name" value="F-box domain"/>
    <property type="match status" value="1"/>
</dbReference>
<dbReference type="Pfam" id="PF12937">
    <property type="entry name" value="F-box-like"/>
    <property type="match status" value="1"/>
</dbReference>
<dbReference type="InParanoid" id="A0A7J7DQ78"/>
<dbReference type="Proteomes" id="UP000593562">
    <property type="component" value="Unassembled WGS sequence"/>
</dbReference>
<proteinExistence type="predicted"/>
<organism evidence="2 3">
    <name type="scientific">Tripterygium wilfordii</name>
    <name type="common">Thunder God vine</name>
    <dbReference type="NCBI Taxonomy" id="458696"/>
    <lineage>
        <taxon>Eukaryota</taxon>
        <taxon>Viridiplantae</taxon>
        <taxon>Streptophyta</taxon>
        <taxon>Embryophyta</taxon>
        <taxon>Tracheophyta</taxon>
        <taxon>Spermatophyta</taxon>
        <taxon>Magnoliopsida</taxon>
        <taxon>eudicotyledons</taxon>
        <taxon>Gunneridae</taxon>
        <taxon>Pentapetalae</taxon>
        <taxon>rosids</taxon>
        <taxon>fabids</taxon>
        <taxon>Celastrales</taxon>
        <taxon>Celastraceae</taxon>
        <taxon>Tripterygium</taxon>
    </lineage>
</organism>
<evidence type="ECO:0000313" key="2">
    <source>
        <dbReference type="EMBL" id="KAF5748510.1"/>
    </source>
</evidence>
<evidence type="ECO:0000259" key="1">
    <source>
        <dbReference type="Pfam" id="PF12937"/>
    </source>
</evidence>